<dbReference type="EMBL" id="CP058215">
    <property type="protein sequence ID" value="QLC49933.1"/>
    <property type="molecule type" value="Genomic_DNA"/>
</dbReference>
<accession>A0A7D5E6J5</accession>
<reference evidence="2 3" key="1">
    <citation type="submission" date="2020-06" db="EMBL/GenBank/DDBJ databases">
        <title>Methanolobus halotolerans sp. nov., isolated from a saline lake Tus in Siberia.</title>
        <authorList>
            <person name="Shen Y."/>
            <person name="Chen S.-C."/>
            <person name="Lai M.-C."/>
            <person name="Huang H.-H."/>
            <person name="Chiu H.-H."/>
            <person name="Tang S.-L."/>
            <person name="Rogozin D.Y."/>
            <person name="Degermendzhy A.G."/>
        </authorList>
    </citation>
    <scope>NUCLEOTIDE SEQUENCE [LARGE SCALE GENOMIC DNA]</scope>
    <source>
        <strain evidence="2 3">DSM 21339</strain>
    </source>
</reference>
<name>A0A7D5E6J5_9EURY</name>
<dbReference type="GeneID" id="55821323"/>
<dbReference type="Proteomes" id="UP000509594">
    <property type="component" value="Chromosome"/>
</dbReference>
<dbReference type="AlphaFoldDB" id="A0A7D5E6J5"/>
<sequence length="119" mass="12931">MARIMNIFLLMALITVLTIAYISPASAQNEMECPPTIEGLNECINHHYSQGDISNQGTYNSLLAKVDAAQAARDRGQVDTASNILNALIKQVSAQSSKNITPEVASHIIQHTQIVIENL</sequence>
<evidence type="ECO:0000313" key="3">
    <source>
        <dbReference type="Proteomes" id="UP000509594"/>
    </source>
</evidence>
<dbReference type="RefSeq" id="WP_176964989.1">
    <property type="nucleotide sequence ID" value="NZ_CP058215.1"/>
</dbReference>
<keyword evidence="3" id="KW-1185">Reference proteome</keyword>
<gene>
    <name evidence="2" type="ORF">HWN40_06570</name>
</gene>
<evidence type="ECO:0000313" key="2">
    <source>
        <dbReference type="EMBL" id="QLC49933.1"/>
    </source>
</evidence>
<dbReference type="Pfam" id="PF22888">
    <property type="entry name" value="FIMAH"/>
    <property type="match status" value="1"/>
</dbReference>
<feature type="domain" description="FIMAH" evidence="1">
    <location>
        <begin position="38"/>
        <end position="117"/>
    </location>
</feature>
<dbReference type="KEGG" id="mzi:HWN40_06570"/>
<organism evidence="2 3">
    <name type="scientific">Methanolobus zinderi</name>
    <dbReference type="NCBI Taxonomy" id="536044"/>
    <lineage>
        <taxon>Archaea</taxon>
        <taxon>Methanobacteriati</taxon>
        <taxon>Methanobacteriota</taxon>
        <taxon>Stenosarchaea group</taxon>
        <taxon>Methanomicrobia</taxon>
        <taxon>Methanosarcinales</taxon>
        <taxon>Methanosarcinaceae</taxon>
        <taxon>Methanolobus</taxon>
    </lineage>
</organism>
<proteinExistence type="predicted"/>
<evidence type="ECO:0000259" key="1">
    <source>
        <dbReference type="Pfam" id="PF22888"/>
    </source>
</evidence>
<dbReference type="InterPro" id="IPR054470">
    <property type="entry name" value="FIMAH_dom"/>
</dbReference>
<protein>
    <recommendedName>
        <fullName evidence="1">FIMAH domain-containing protein</fullName>
    </recommendedName>
</protein>